<dbReference type="EMBL" id="CP037422">
    <property type="protein sequence ID" value="QDU06991.1"/>
    <property type="molecule type" value="Genomic_DNA"/>
</dbReference>
<name>A0A517WP00_9PLAN</name>
<dbReference type="AlphaFoldDB" id="A0A517WP00"/>
<evidence type="ECO:0000313" key="2">
    <source>
        <dbReference type="Proteomes" id="UP000318384"/>
    </source>
</evidence>
<dbReference type="OrthoDB" id="261062at2"/>
<protein>
    <submittedName>
        <fullName evidence="1">Uncharacterized protein</fullName>
    </submittedName>
</protein>
<gene>
    <name evidence="1" type="ORF">V202x_03360</name>
</gene>
<evidence type="ECO:0000313" key="1">
    <source>
        <dbReference type="EMBL" id="QDU06991.1"/>
    </source>
</evidence>
<keyword evidence="2" id="KW-1185">Reference proteome</keyword>
<proteinExistence type="predicted"/>
<accession>A0A517WP00</accession>
<organism evidence="1 2">
    <name type="scientific">Gimesia aquarii</name>
    <dbReference type="NCBI Taxonomy" id="2527964"/>
    <lineage>
        <taxon>Bacteria</taxon>
        <taxon>Pseudomonadati</taxon>
        <taxon>Planctomycetota</taxon>
        <taxon>Planctomycetia</taxon>
        <taxon>Planctomycetales</taxon>
        <taxon>Planctomycetaceae</taxon>
        <taxon>Gimesia</taxon>
    </lineage>
</organism>
<dbReference type="RefSeq" id="WP_145170611.1">
    <property type="nucleotide sequence ID" value="NZ_CP037422.1"/>
</dbReference>
<dbReference type="Proteomes" id="UP000318384">
    <property type="component" value="Chromosome"/>
</dbReference>
<sequence length="218" mass="25364">MSSQSFFSFNSRKIFPIFVLALFINMTGLHQVARAQKDPFATESELTPQEQEEAAQELLKGVEKLVLTQQKRIARKVIRLYPKSESAKIAKLILEEYRRFDQIKEKEEKADAAWLKRVRNHWFHERNPLHDSFFFTVVKGTRASAVKITNQSKAPVVYEIKGPSMSWNGPFRLRVGESHEFFYSAQIRFFSDQGVVEKRVTPGQTFQLNDKNTLHINQ</sequence>
<reference evidence="1 2" key="1">
    <citation type="submission" date="2019-03" db="EMBL/GenBank/DDBJ databases">
        <title>Deep-cultivation of Planctomycetes and their phenomic and genomic characterization uncovers novel biology.</title>
        <authorList>
            <person name="Wiegand S."/>
            <person name="Jogler M."/>
            <person name="Boedeker C."/>
            <person name="Pinto D."/>
            <person name="Vollmers J."/>
            <person name="Rivas-Marin E."/>
            <person name="Kohn T."/>
            <person name="Peeters S.H."/>
            <person name="Heuer A."/>
            <person name="Rast P."/>
            <person name="Oberbeckmann S."/>
            <person name="Bunk B."/>
            <person name="Jeske O."/>
            <person name="Meyerdierks A."/>
            <person name="Storesund J.E."/>
            <person name="Kallscheuer N."/>
            <person name="Luecker S."/>
            <person name="Lage O.M."/>
            <person name="Pohl T."/>
            <person name="Merkel B.J."/>
            <person name="Hornburger P."/>
            <person name="Mueller R.-W."/>
            <person name="Bruemmer F."/>
            <person name="Labrenz M."/>
            <person name="Spormann A.M."/>
            <person name="Op den Camp H."/>
            <person name="Overmann J."/>
            <person name="Amann R."/>
            <person name="Jetten M.S.M."/>
            <person name="Mascher T."/>
            <person name="Medema M.H."/>
            <person name="Devos D.P."/>
            <person name="Kaster A.-K."/>
            <person name="Ovreas L."/>
            <person name="Rohde M."/>
            <person name="Galperin M.Y."/>
            <person name="Jogler C."/>
        </authorList>
    </citation>
    <scope>NUCLEOTIDE SEQUENCE [LARGE SCALE GENOMIC DNA]</scope>
    <source>
        <strain evidence="1 2">V202</strain>
    </source>
</reference>